<name>A0AAW8F1D1_9MICO</name>
<evidence type="ECO:0000313" key="1">
    <source>
        <dbReference type="EMBL" id="MDQ0648286.1"/>
    </source>
</evidence>
<reference evidence="1 2" key="1">
    <citation type="submission" date="2023-07" db="EMBL/GenBank/DDBJ databases">
        <title>Comparative genomics of wheat-associated soil bacteria to identify genetic determinants of phenazine resistance.</title>
        <authorList>
            <person name="Mouncey N."/>
        </authorList>
    </citation>
    <scope>NUCLEOTIDE SEQUENCE [LARGE SCALE GENOMIC DNA]</scope>
    <source>
        <strain evidence="1 2">W4I9-1</strain>
    </source>
</reference>
<keyword evidence="2" id="KW-1185">Reference proteome</keyword>
<protein>
    <submittedName>
        <fullName evidence="1">Uncharacterized protein</fullName>
    </submittedName>
</protein>
<dbReference type="EMBL" id="JAUSXV010000001">
    <property type="protein sequence ID" value="MDQ0648286.1"/>
    <property type="molecule type" value="Genomic_DNA"/>
</dbReference>
<proteinExistence type="predicted"/>
<dbReference type="Proteomes" id="UP001244427">
    <property type="component" value="Unassembled WGS sequence"/>
</dbReference>
<dbReference type="RefSeq" id="WP_307296850.1">
    <property type="nucleotide sequence ID" value="NZ_JAUSXV010000001.1"/>
</dbReference>
<dbReference type="InterPro" id="IPR025361">
    <property type="entry name" value="DUF4265"/>
</dbReference>
<evidence type="ECO:0000313" key="2">
    <source>
        <dbReference type="Proteomes" id="UP001244427"/>
    </source>
</evidence>
<dbReference type="Pfam" id="PF14085">
    <property type="entry name" value="DUF4265"/>
    <property type="match status" value="1"/>
</dbReference>
<comment type="caution">
    <text evidence="1">The sequence shown here is derived from an EMBL/GenBank/DDBJ whole genome shotgun (WGS) entry which is preliminary data.</text>
</comment>
<organism evidence="1 2">
    <name type="scientific">Microbacterium natoriense</name>
    <dbReference type="NCBI Taxonomy" id="284570"/>
    <lineage>
        <taxon>Bacteria</taxon>
        <taxon>Bacillati</taxon>
        <taxon>Actinomycetota</taxon>
        <taxon>Actinomycetes</taxon>
        <taxon>Micrococcales</taxon>
        <taxon>Microbacteriaceae</taxon>
        <taxon>Microbacterium</taxon>
    </lineage>
</organism>
<accession>A0AAW8F1D1</accession>
<gene>
    <name evidence="1" type="ORF">QFZ53_002482</name>
</gene>
<dbReference type="AlphaFoldDB" id="A0AAW8F1D1"/>
<sequence>MPIHRRHPAIAGEWSGRELVPSRLAAEADTEVWLALPPEGSGEQMWEALNGLFVGPGIVEIRAVPALAYDVAFGDRVSIVRSAEGSPVVNGIHERGPFGTFRLWLGESVNLTSSWRSVAEKYAELGCLVDVYSEKLIAIACPGNRAVRIREILEAQASESELIWEESSLSPPTD</sequence>